<keyword evidence="3" id="KW-0732">Signal</keyword>
<organism evidence="4 5">
    <name type="scientific">Gonapodya prolifera (strain JEL478)</name>
    <name type="common">Monoblepharis prolifera</name>
    <dbReference type="NCBI Taxonomy" id="1344416"/>
    <lineage>
        <taxon>Eukaryota</taxon>
        <taxon>Fungi</taxon>
        <taxon>Fungi incertae sedis</taxon>
        <taxon>Chytridiomycota</taxon>
        <taxon>Chytridiomycota incertae sedis</taxon>
        <taxon>Monoblepharidomycetes</taxon>
        <taxon>Monoblepharidales</taxon>
        <taxon>Gonapodyaceae</taxon>
        <taxon>Gonapodya</taxon>
    </lineage>
</organism>
<gene>
    <name evidence="4" type="ORF">M427DRAFT_151815</name>
</gene>
<keyword evidence="2" id="KW-0812">Transmembrane</keyword>
<feature type="region of interest" description="Disordered" evidence="1">
    <location>
        <begin position="1"/>
        <end position="20"/>
    </location>
</feature>
<accession>A0A139AV79</accession>
<protein>
    <submittedName>
        <fullName evidence="4">Uncharacterized protein</fullName>
    </submittedName>
</protein>
<dbReference type="EMBL" id="KQ965735">
    <property type="protein sequence ID" value="KXS20483.1"/>
    <property type="molecule type" value="Genomic_DNA"/>
</dbReference>
<evidence type="ECO:0000256" key="1">
    <source>
        <dbReference type="SAM" id="MobiDB-lite"/>
    </source>
</evidence>
<evidence type="ECO:0000256" key="3">
    <source>
        <dbReference type="SAM" id="SignalP"/>
    </source>
</evidence>
<keyword evidence="5" id="KW-1185">Reference proteome</keyword>
<reference evidence="4 5" key="1">
    <citation type="journal article" date="2015" name="Genome Biol. Evol.">
        <title>Phylogenomic analyses indicate that early fungi evolved digesting cell walls of algal ancestors of land plants.</title>
        <authorList>
            <person name="Chang Y."/>
            <person name="Wang S."/>
            <person name="Sekimoto S."/>
            <person name="Aerts A.L."/>
            <person name="Choi C."/>
            <person name="Clum A."/>
            <person name="LaButti K.M."/>
            <person name="Lindquist E.A."/>
            <person name="Yee Ngan C."/>
            <person name="Ohm R.A."/>
            <person name="Salamov A.A."/>
            <person name="Grigoriev I.V."/>
            <person name="Spatafora J.W."/>
            <person name="Berbee M.L."/>
        </authorList>
    </citation>
    <scope>NUCLEOTIDE SEQUENCE [LARGE SCALE GENOMIC DNA]</scope>
    <source>
        <strain evidence="4 5">JEL478</strain>
    </source>
</reference>
<keyword evidence="2" id="KW-0472">Membrane</keyword>
<evidence type="ECO:0000256" key="2">
    <source>
        <dbReference type="SAM" id="Phobius"/>
    </source>
</evidence>
<feature type="transmembrane region" description="Helical" evidence="2">
    <location>
        <begin position="296"/>
        <end position="318"/>
    </location>
</feature>
<dbReference type="Proteomes" id="UP000070544">
    <property type="component" value="Unassembled WGS sequence"/>
</dbReference>
<name>A0A139AV79_GONPJ</name>
<sequence length="392" mass="41855">MSRRPTHAATESRPVRPSARLRCPRPSATAHLALCAALLFLLPNTLATPLSDPIPQFNSTQSFTCQLVNSSDAHCGPWKGYRVPVQRDTSTLRGGAEYDFDDSIIEWAVGRWGIAQFNSFYGCNWDGAGLRYHLTFGCSVAVVEHSECQQYATPLLCKSTCLLYLSSVKTIFSNAYICPSTASSSQIAARATVIDTISRKCDARGTLVQDGGGCVGQVGDEGSRCGFLSFAVAILFCRSFPSSSLPACCTSLRTDRPSYGPEFDITGLVLPLFLQETSDFSLMSDVSTSPRLTTPAMAGVVVASVAALAVLATLAYVFRARIRATVDRVVPFRRRTISRKGAKLGGGAGAGVLYTDTGLSALGNVGYVDPELAWKGGMDMSGREAPVRGGVR</sequence>
<dbReference type="OrthoDB" id="2185039at2759"/>
<feature type="chain" id="PRO_5007296453" evidence="3">
    <location>
        <begin position="48"/>
        <end position="392"/>
    </location>
</feature>
<dbReference type="AlphaFoldDB" id="A0A139AV79"/>
<feature type="signal peptide" evidence="3">
    <location>
        <begin position="1"/>
        <end position="47"/>
    </location>
</feature>
<proteinExistence type="predicted"/>
<evidence type="ECO:0000313" key="5">
    <source>
        <dbReference type="Proteomes" id="UP000070544"/>
    </source>
</evidence>
<evidence type="ECO:0000313" key="4">
    <source>
        <dbReference type="EMBL" id="KXS20483.1"/>
    </source>
</evidence>
<keyword evidence="2" id="KW-1133">Transmembrane helix</keyword>